<sequence length="210" mass="24384">MHRRSKVRRDSPRRAPVATLGAKRKRRDSDCDSDGFKRPATPPPPLKKLKAPPPSNPHLSQFFAAYPKFEYDPSGPASQQFNQLRRVYKWERGDDDGDEAYHGFSRAVVQSFIDYYGYDVNDLGNWQNLCRVVGIQPIPGKLWECRKAIEDAHVNLMDLVDTHNTGEPVRRFDSEEALASYTRIKKKYFPRAYVPDDSLVRYLLRHLVYR</sequence>
<feature type="compositionally biased region" description="Pro residues" evidence="1">
    <location>
        <begin position="40"/>
        <end position="55"/>
    </location>
</feature>
<evidence type="ECO:0000313" key="3">
    <source>
        <dbReference type="Proteomes" id="UP001221142"/>
    </source>
</evidence>
<evidence type="ECO:0000256" key="1">
    <source>
        <dbReference type="SAM" id="MobiDB-lite"/>
    </source>
</evidence>
<protein>
    <submittedName>
        <fullName evidence="2">Uncharacterized protein</fullName>
    </submittedName>
</protein>
<proteinExistence type="predicted"/>
<dbReference type="EMBL" id="JARKIF010000037">
    <property type="protein sequence ID" value="KAJ7609954.1"/>
    <property type="molecule type" value="Genomic_DNA"/>
</dbReference>
<keyword evidence="3" id="KW-1185">Reference proteome</keyword>
<feature type="region of interest" description="Disordered" evidence="1">
    <location>
        <begin position="1"/>
        <end position="55"/>
    </location>
</feature>
<accession>A0AAD7B3Y7</accession>
<feature type="compositionally biased region" description="Basic and acidic residues" evidence="1">
    <location>
        <begin position="27"/>
        <end position="37"/>
    </location>
</feature>
<comment type="caution">
    <text evidence="2">The sequence shown here is derived from an EMBL/GenBank/DDBJ whole genome shotgun (WGS) entry which is preliminary data.</text>
</comment>
<dbReference type="PANTHER" id="PTHR38846:SF1">
    <property type="entry name" value="C3H1-TYPE DOMAIN-CONTAINING PROTEIN"/>
    <property type="match status" value="1"/>
</dbReference>
<evidence type="ECO:0000313" key="2">
    <source>
        <dbReference type="EMBL" id="KAJ7609954.1"/>
    </source>
</evidence>
<dbReference type="Proteomes" id="UP001221142">
    <property type="component" value="Unassembled WGS sequence"/>
</dbReference>
<gene>
    <name evidence="2" type="ORF">FB45DRAFT_340709</name>
</gene>
<name>A0AAD7B3Y7_9AGAR</name>
<reference evidence="2" key="1">
    <citation type="submission" date="2023-03" db="EMBL/GenBank/DDBJ databases">
        <title>Massive genome expansion in bonnet fungi (Mycena s.s.) driven by repeated elements and novel gene families across ecological guilds.</title>
        <authorList>
            <consortium name="Lawrence Berkeley National Laboratory"/>
            <person name="Harder C.B."/>
            <person name="Miyauchi S."/>
            <person name="Viragh M."/>
            <person name="Kuo A."/>
            <person name="Thoen E."/>
            <person name="Andreopoulos B."/>
            <person name="Lu D."/>
            <person name="Skrede I."/>
            <person name="Drula E."/>
            <person name="Henrissat B."/>
            <person name="Morin E."/>
            <person name="Kohler A."/>
            <person name="Barry K."/>
            <person name="LaButti K."/>
            <person name="Morin E."/>
            <person name="Salamov A."/>
            <person name="Lipzen A."/>
            <person name="Mereny Z."/>
            <person name="Hegedus B."/>
            <person name="Baldrian P."/>
            <person name="Stursova M."/>
            <person name="Weitz H."/>
            <person name="Taylor A."/>
            <person name="Grigoriev I.V."/>
            <person name="Nagy L.G."/>
            <person name="Martin F."/>
            <person name="Kauserud H."/>
        </authorList>
    </citation>
    <scope>NUCLEOTIDE SEQUENCE</scope>
    <source>
        <strain evidence="2">9284</strain>
    </source>
</reference>
<dbReference type="AlphaFoldDB" id="A0AAD7B3Y7"/>
<dbReference type="PANTHER" id="PTHR38846">
    <property type="entry name" value="C3H1-TYPE DOMAIN-CONTAINING PROTEIN"/>
    <property type="match status" value="1"/>
</dbReference>
<organism evidence="2 3">
    <name type="scientific">Roridomyces roridus</name>
    <dbReference type="NCBI Taxonomy" id="1738132"/>
    <lineage>
        <taxon>Eukaryota</taxon>
        <taxon>Fungi</taxon>
        <taxon>Dikarya</taxon>
        <taxon>Basidiomycota</taxon>
        <taxon>Agaricomycotina</taxon>
        <taxon>Agaricomycetes</taxon>
        <taxon>Agaricomycetidae</taxon>
        <taxon>Agaricales</taxon>
        <taxon>Marasmiineae</taxon>
        <taxon>Mycenaceae</taxon>
        <taxon>Roridomyces</taxon>
    </lineage>
</organism>